<feature type="domain" description="TPR repeat" evidence="1">
    <location>
        <begin position="204"/>
        <end position="437"/>
    </location>
</feature>
<keyword evidence="3" id="KW-1185">Reference proteome</keyword>
<evidence type="ECO:0000313" key="3">
    <source>
        <dbReference type="Proteomes" id="UP000179441"/>
    </source>
</evidence>
<reference evidence="2 3" key="1">
    <citation type="submission" date="2016-10" db="EMBL/GenBank/DDBJ databases">
        <title>Evaluation of Human, Veterinary and Environmental Mycobacterium chelonae Isolates by Core Genome Phylogenomic Analysis, Targeted Gene Comparison, and Anti-microbial Susceptibility Patterns: A Tale of Mistaken Identities.</title>
        <authorList>
            <person name="Fogelson S.B."/>
            <person name="Camus A.C."/>
            <person name="Lorenz W."/>
            <person name="Vasireddy R."/>
            <person name="Vasireddy S."/>
            <person name="Smith T."/>
            <person name="Brown-Elliott B.A."/>
            <person name="Wallace R.J.Jr."/>
            <person name="Hasan N.A."/>
            <person name="Reischl U."/>
            <person name="Sanchez S."/>
        </authorList>
    </citation>
    <scope>NUCLEOTIDE SEQUENCE [LARGE SCALE GENOMIC DNA]</scope>
    <source>
        <strain evidence="2 3">15518</strain>
    </source>
</reference>
<dbReference type="Proteomes" id="UP000179441">
    <property type="component" value="Unassembled WGS sequence"/>
</dbReference>
<dbReference type="InterPro" id="IPR057037">
    <property type="entry name" value="TPR_rep_actino"/>
</dbReference>
<sequence>MGMTLDELQHWPPQIKALADAASKRGDASQQAADKVQAIIDMSTWKGDAGDAARDAMKRSAARFENSGFEAMYVAMHANKAYGESQALADDIGSFLAYAAAPPKVDIDPKTNAVTPPDITGLNKDQLQKVIDKLKELHQRVTGLVARGEMLDDSLARVLDEGTGGHTMAEKQIAEGSPEQAERDVHDVLAGTATEEQKARVQAASILSPEQIADRDAGRPVQLTRSQQQVLGQLQAQMNGMSVEDIHRAERRLGNNKSIIGNALQMMGSNQYGYAKTELRPGAQGSTTELTTGGYDKLPTSVQNALNDKSPGYNYVPLEHGQGRGVVTEGSVLGNLDRLSDVIKDGDSGFQHGTELDQKLMQRGADILHFENENKSAHLGPADSTIQNIFSAAGRDHIVDHNMMVSPDGKRNDQFLGDLTHHQFPDGGTAAGSLMSWTHDSAHVGPGVSLEQARMSGETARAYSSYVMDHPELNSLPSSDDQGFGNRGVKTFGELSPGLARGMADGLVPYAGIIAGGDHKILGDTPGFDDVPGGDQKFDSQTAVDDGTMPRAKALFRVLDTDTEAAKTLGSALYGDSILATNHYAEEVKQHGVGPAGDLDQAGRFRGLADAGLAAAQDVKHYDASVTAEQKAKDLQQMKEAAYGAITKILPVPADLSPGFGIMTDALKSTIVGPAPDPSQLTTSIVPDLSEARAQQQLVSAYVATGVLRTDQVPSDLLIPAGPENPGAMKIGTLEEVRSMKLPDGTYPHAGLRADDYHTMVDRAIQQVPPDARRWTTIQDAYNSAAKDINAKPAGPKGS</sequence>
<dbReference type="EMBL" id="MLIS01000001">
    <property type="protein sequence ID" value="OHU77907.1"/>
    <property type="molecule type" value="Genomic_DNA"/>
</dbReference>
<name>A0A1S1M597_MYCCH</name>
<proteinExistence type="predicted"/>
<dbReference type="Pfam" id="PF23275">
    <property type="entry name" value="TPR_23"/>
    <property type="match status" value="1"/>
</dbReference>
<protein>
    <recommendedName>
        <fullName evidence="1">TPR repeat domain-containing protein</fullName>
    </recommendedName>
</protein>
<organism evidence="2 3">
    <name type="scientific">Mycobacteroides chelonae</name>
    <name type="common">Mycobacterium chelonae</name>
    <dbReference type="NCBI Taxonomy" id="1774"/>
    <lineage>
        <taxon>Bacteria</taxon>
        <taxon>Bacillati</taxon>
        <taxon>Actinomycetota</taxon>
        <taxon>Actinomycetes</taxon>
        <taxon>Mycobacteriales</taxon>
        <taxon>Mycobacteriaceae</taxon>
        <taxon>Mycobacteroides</taxon>
    </lineage>
</organism>
<dbReference type="AlphaFoldDB" id="A0A1S1M597"/>
<evidence type="ECO:0000313" key="2">
    <source>
        <dbReference type="EMBL" id="OHU77907.1"/>
    </source>
</evidence>
<accession>A0A1S1M597</accession>
<gene>
    <name evidence="2" type="ORF">BKG84_05395</name>
</gene>
<evidence type="ECO:0000259" key="1">
    <source>
        <dbReference type="Pfam" id="PF23275"/>
    </source>
</evidence>
<dbReference type="RefSeq" id="WP_070951372.1">
    <property type="nucleotide sequence ID" value="NZ_CP050145.1"/>
</dbReference>
<comment type="caution">
    <text evidence="2">The sequence shown here is derived from an EMBL/GenBank/DDBJ whole genome shotgun (WGS) entry which is preliminary data.</text>
</comment>